<proteinExistence type="predicted"/>
<evidence type="ECO:0008006" key="5">
    <source>
        <dbReference type="Google" id="ProtNLM"/>
    </source>
</evidence>
<dbReference type="Pfam" id="PF14451">
    <property type="entry name" value="Ub-Mut7C"/>
    <property type="match status" value="1"/>
</dbReference>
<dbReference type="PANTHER" id="PTHR39081">
    <property type="entry name" value="MUT7-C DOMAIN-CONTAINING PROTEIN"/>
    <property type="match status" value="1"/>
</dbReference>
<dbReference type="Proteomes" id="UP000887222">
    <property type="component" value="Unassembled WGS sequence"/>
</dbReference>
<dbReference type="InterPro" id="IPR027798">
    <property type="entry name" value="Ub_Mut7C"/>
</dbReference>
<dbReference type="PANTHER" id="PTHR39081:SF1">
    <property type="entry name" value="MUT7-C RNASE DOMAIN-CONTAINING PROTEIN"/>
    <property type="match status" value="1"/>
</dbReference>
<name>A0ABQ4Q3J5_9BURK</name>
<protein>
    <recommendedName>
        <fullName evidence="5">Twitching motility protein PilT</fullName>
    </recommendedName>
</protein>
<dbReference type="Pfam" id="PF01927">
    <property type="entry name" value="Mut7-C"/>
    <property type="match status" value="1"/>
</dbReference>
<dbReference type="RefSeq" id="WP_220807591.1">
    <property type="nucleotide sequence ID" value="NZ_BPMK01000005.1"/>
</dbReference>
<evidence type="ECO:0000313" key="4">
    <source>
        <dbReference type="Proteomes" id="UP000887222"/>
    </source>
</evidence>
<dbReference type="SUPFAM" id="SSF54285">
    <property type="entry name" value="MoaD/ThiS"/>
    <property type="match status" value="1"/>
</dbReference>
<evidence type="ECO:0000259" key="2">
    <source>
        <dbReference type="Pfam" id="PF14451"/>
    </source>
</evidence>
<evidence type="ECO:0000259" key="1">
    <source>
        <dbReference type="Pfam" id="PF01927"/>
    </source>
</evidence>
<dbReference type="InterPro" id="IPR016155">
    <property type="entry name" value="Mopterin_synth/thiamin_S_b"/>
</dbReference>
<gene>
    <name evidence="3" type="ORF">NCCP691_14390</name>
</gene>
<comment type="caution">
    <text evidence="3">The sequence shown here is derived from an EMBL/GenBank/DDBJ whole genome shotgun (WGS) entry which is preliminary data.</text>
</comment>
<sequence length="268" mass="29857">MADERAALQGGADGGGKPPARAAFRFYAELNNFLSPSYRRRRFVHPCARDATVKHMIEALGVPHTEVGLILVDGTPALFEYRLQDGDDVSVYPAFTGLDPGPGLSLRPEPGFGWRFIADAHLGLLARRLRMLGFDTLYRNDYDDAEVARISAEEERVALTRDRDLLIRKEIVYGCYLHARGGLAQVAEVLGRYRLANQVRMFSRCMVCNGPLHPVEKGMVAHRVPPRSRAAHEHFHQCGGCGQVYWEGSHAGRMREQMRSLLGGPPYG</sequence>
<dbReference type="EMBL" id="BPMK01000005">
    <property type="protein sequence ID" value="GIZ51425.1"/>
    <property type="molecule type" value="Genomic_DNA"/>
</dbReference>
<keyword evidence="4" id="KW-1185">Reference proteome</keyword>
<dbReference type="InterPro" id="IPR002782">
    <property type="entry name" value="Mut7-C_RNAse_dom"/>
</dbReference>
<reference evidence="3 4" key="1">
    <citation type="journal article" date="2022" name="Int. J. Syst. Evol. Microbiol.">
        <title>Noviherbaspirillum aridicola sp. nov., isolated from an arid soil in Pakistan.</title>
        <authorList>
            <person name="Khan I.U."/>
            <person name="Saqib M."/>
            <person name="Amin A."/>
            <person name="Hussain F."/>
            <person name="Li L."/>
            <person name="Liu Y.H."/>
            <person name="Fang B.Z."/>
            <person name="Ahmed I."/>
            <person name="Li W.J."/>
        </authorList>
    </citation>
    <scope>NUCLEOTIDE SEQUENCE [LARGE SCALE GENOMIC DNA]</scope>
    <source>
        <strain evidence="3 4">NCCP-691</strain>
    </source>
</reference>
<feature type="domain" description="Ubiquitin Mut7-C" evidence="2">
    <location>
        <begin position="22"/>
        <end position="97"/>
    </location>
</feature>
<organism evidence="3 4">
    <name type="scientific">Noviherbaspirillum aridicola</name>
    <dbReference type="NCBI Taxonomy" id="2849687"/>
    <lineage>
        <taxon>Bacteria</taxon>
        <taxon>Pseudomonadati</taxon>
        <taxon>Pseudomonadota</taxon>
        <taxon>Betaproteobacteria</taxon>
        <taxon>Burkholderiales</taxon>
        <taxon>Oxalobacteraceae</taxon>
        <taxon>Noviherbaspirillum</taxon>
    </lineage>
</organism>
<feature type="domain" description="Mut7-C RNAse" evidence="1">
    <location>
        <begin position="115"/>
        <end position="257"/>
    </location>
</feature>
<evidence type="ECO:0000313" key="3">
    <source>
        <dbReference type="EMBL" id="GIZ51425.1"/>
    </source>
</evidence>
<accession>A0ABQ4Q3J5</accession>